<evidence type="ECO:0000256" key="4">
    <source>
        <dbReference type="ARBA" id="ARBA00024750"/>
    </source>
</evidence>
<protein>
    <recommendedName>
        <fullName evidence="5">START domain-containing protein</fullName>
    </recommendedName>
</protein>
<evidence type="ECO:0000256" key="2">
    <source>
        <dbReference type="ARBA" id="ARBA00023055"/>
    </source>
</evidence>
<keyword evidence="7" id="KW-1185">Reference proteome</keyword>
<dbReference type="InterPro" id="IPR043556">
    <property type="entry name" value="StARD5/6"/>
</dbReference>
<name>A0A8S1GRB4_9PELO</name>
<evidence type="ECO:0000256" key="3">
    <source>
        <dbReference type="ARBA" id="ARBA00023121"/>
    </source>
</evidence>
<dbReference type="Proteomes" id="UP000835052">
    <property type="component" value="Unassembled WGS sequence"/>
</dbReference>
<accession>A0A8S1GRB4</accession>
<feature type="domain" description="START" evidence="5">
    <location>
        <begin position="31"/>
        <end position="217"/>
    </location>
</feature>
<proteinExistence type="predicted"/>
<dbReference type="InterPro" id="IPR002913">
    <property type="entry name" value="START_lipid-bd_dom"/>
</dbReference>
<organism evidence="6 7">
    <name type="scientific">Caenorhabditis auriculariae</name>
    <dbReference type="NCBI Taxonomy" id="2777116"/>
    <lineage>
        <taxon>Eukaryota</taxon>
        <taxon>Metazoa</taxon>
        <taxon>Ecdysozoa</taxon>
        <taxon>Nematoda</taxon>
        <taxon>Chromadorea</taxon>
        <taxon>Rhabditida</taxon>
        <taxon>Rhabditina</taxon>
        <taxon>Rhabditomorpha</taxon>
        <taxon>Rhabditoidea</taxon>
        <taxon>Rhabditidae</taxon>
        <taxon>Peloderinae</taxon>
        <taxon>Caenorhabditis</taxon>
    </lineage>
</organism>
<keyword evidence="3" id="KW-0446">Lipid-binding</keyword>
<dbReference type="SMART" id="SM00234">
    <property type="entry name" value="START"/>
    <property type="match status" value="1"/>
</dbReference>
<keyword evidence="2" id="KW-0445">Lipid transport</keyword>
<dbReference type="PANTHER" id="PTHR46374:SF1">
    <property type="entry name" value="START DOMAIN-CONTAINING PROTEIN"/>
    <property type="match status" value="1"/>
</dbReference>
<dbReference type="GO" id="GO:0006869">
    <property type="term" value="P:lipid transport"/>
    <property type="evidence" value="ECO:0007669"/>
    <property type="project" value="UniProtKB-KW"/>
</dbReference>
<dbReference type="PANTHER" id="PTHR46374">
    <property type="entry name" value="PROTEIN CBG07384"/>
    <property type="match status" value="1"/>
</dbReference>
<dbReference type="InterPro" id="IPR023393">
    <property type="entry name" value="START-like_dom_sf"/>
</dbReference>
<keyword evidence="1" id="KW-0813">Transport</keyword>
<evidence type="ECO:0000313" key="6">
    <source>
        <dbReference type="EMBL" id="CAD6185464.1"/>
    </source>
</evidence>
<evidence type="ECO:0000256" key="1">
    <source>
        <dbReference type="ARBA" id="ARBA00022448"/>
    </source>
</evidence>
<reference evidence="6" key="1">
    <citation type="submission" date="2020-10" db="EMBL/GenBank/DDBJ databases">
        <authorList>
            <person name="Kikuchi T."/>
        </authorList>
    </citation>
    <scope>NUCLEOTIDE SEQUENCE</scope>
    <source>
        <strain evidence="6">NKZ352</strain>
    </source>
</reference>
<dbReference type="EMBL" id="CAJGYM010000002">
    <property type="protein sequence ID" value="CAD6185464.1"/>
    <property type="molecule type" value="Genomic_DNA"/>
</dbReference>
<dbReference type="Gene3D" id="3.30.530.20">
    <property type="match status" value="1"/>
</dbReference>
<comment type="caution">
    <text evidence="6">The sequence shown here is derived from an EMBL/GenBank/DDBJ whole genome shotgun (WGS) entry which is preliminary data.</text>
</comment>
<dbReference type="CDD" id="cd00177">
    <property type="entry name" value="START"/>
    <property type="match status" value="1"/>
</dbReference>
<dbReference type="SUPFAM" id="SSF55961">
    <property type="entry name" value="Bet v1-like"/>
    <property type="match status" value="1"/>
</dbReference>
<dbReference type="OrthoDB" id="196858at2759"/>
<gene>
    <name evidence="6" type="ORF">CAUJ_LOCUS1383</name>
</gene>
<dbReference type="AlphaFoldDB" id="A0A8S1GRB4"/>
<comment type="function">
    <text evidence="4">May be involved in the intracellular transport of sterols or other lipids. May bind cholesterol or other sterols.</text>
</comment>
<sequence>MMPTNDILTEHEIAINSAERRVFHLLHSLEWQLHCEKKSGCIWRMRCNITENNMFRFEGIIHNRTPAEVAVMIHPEGLHRAKWDSQSAGTSLLQEVDPETSIILHETKSRMMGLVAPRETVDLCRFSTDPEDGTRTVVMVSVSHEKAPLRAGTVRAHTHPTLLVISPLGTSDTKITSILHAELHLFGVPTSVVESLIPKGIHTFFDDLNKYASKTRNEGLSAASTHWMVLNFF</sequence>
<dbReference type="Pfam" id="PF01852">
    <property type="entry name" value="START"/>
    <property type="match status" value="1"/>
</dbReference>
<evidence type="ECO:0000259" key="5">
    <source>
        <dbReference type="PROSITE" id="PS50848"/>
    </source>
</evidence>
<dbReference type="PROSITE" id="PS50848">
    <property type="entry name" value="START"/>
    <property type="match status" value="1"/>
</dbReference>
<evidence type="ECO:0000313" key="7">
    <source>
        <dbReference type="Proteomes" id="UP000835052"/>
    </source>
</evidence>
<dbReference type="GO" id="GO:0008289">
    <property type="term" value="F:lipid binding"/>
    <property type="evidence" value="ECO:0007669"/>
    <property type="project" value="UniProtKB-KW"/>
</dbReference>